<organism evidence="1 2">
    <name type="scientific">Sphaerotilus hippei</name>
    <dbReference type="NCBI Taxonomy" id="744406"/>
    <lineage>
        <taxon>Bacteria</taxon>
        <taxon>Pseudomonadati</taxon>
        <taxon>Pseudomonadota</taxon>
        <taxon>Betaproteobacteria</taxon>
        <taxon>Burkholderiales</taxon>
        <taxon>Sphaerotilaceae</taxon>
        <taxon>Sphaerotilus</taxon>
    </lineage>
</organism>
<dbReference type="AlphaFoldDB" id="A0A318GVE0"/>
<dbReference type="RefSeq" id="WP_110402339.1">
    <property type="nucleotide sequence ID" value="NZ_QJJS01000024.1"/>
</dbReference>
<keyword evidence="2" id="KW-1185">Reference proteome</keyword>
<dbReference type="EMBL" id="QJJS01000024">
    <property type="protein sequence ID" value="PXW92411.1"/>
    <property type="molecule type" value="Genomic_DNA"/>
</dbReference>
<gene>
    <name evidence="1" type="ORF">C7444_12420</name>
</gene>
<protein>
    <submittedName>
        <fullName evidence="1">Uncharacterized protein (TIGR02646 family)</fullName>
    </submittedName>
</protein>
<dbReference type="Proteomes" id="UP000247811">
    <property type="component" value="Unassembled WGS sequence"/>
</dbReference>
<dbReference type="NCBIfam" id="TIGR02646">
    <property type="entry name" value="retron system putative HNH endonuclease"/>
    <property type="match status" value="1"/>
</dbReference>
<reference evidence="1 2" key="1">
    <citation type="submission" date="2018-05" db="EMBL/GenBank/DDBJ databases">
        <title>Genomic Encyclopedia of Type Strains, Phase IV (KMG-IV): sequencing the most valuable type-strain genomes for metagenomic binning, comparative biology and taxonomic classification.</title>
        <authorList>
            <person name="Goeker M."/>
        </authorList>
    </citation>
    <scope>NUCLEOTIDE SEQUENCE [LARGE SCALE GENOMIC DNA]</scope>
    <source>
        <strain evidence="1 2">DSM 566</strain>
    </source>
</reference>
<dbReference type="InterPro" id="IPR013467">
    <property type="entry name" value="HNH78-like"/>
</dbReference>
<dbReference type="Gene3D" id="1.10.30.50">
    <property type="match status" value="1"/>
</dbReference>
<sequence length="196" mass="21539">MVELQHRAIPTPSLTAFVTAHPAATAADFDSLEFRPVKDQVKADLHADQAGLCVYCERELASDAGQVEHIKPKAGANAHPHLCFSYGNYAHSCINPQTCGQKKGNGLLPIEPGPGCNGEWMLTTTGAIEPTAGLTRTRAHQVRQTRDMLGLNRDSNLVDERERWLQRMLDVLHQAPVDIGAYLQQIPYRHILATAL</sequence>
<evidence type="ECO:0000313" key="1">
    <source>
        <dbReference type="EMBL" id="PXW92411.1"/>
    </source>
</evidence>
<accession>A0A318GVE0</accession>
<dbReference type="OrthoDB" id="8617719at2"/>
<evidence type="ECO:0000313" key="2">
    <source>
        <dbReference type="Proteomes" id="UP000247811"/>
    </source>
</evidence>
<name>A0A318GVE0_9BURK</name>
<proteinExistence type="predicted"/>
<comment type="caution">
    <text evidence="1">The sequence shown here is derived from an EMBL/GenBank/DDBJ whole genome shotgun (WGS) entry which is preliminary data.</text>
</comment>